<dbReference type="PROSITE" id="PS50943">
    <property type="entry name" value="HTH_CROC1"/>
    <property type="match status" value="1"/>
</dbReference>
<evidence type="ECO:0000313" key="2">
    <source>
        <dbReference type="EMBL" id="KAB8194788.1"/>
    </source>
</evidence>
<dbReference type="InterPro" id="IPR010982">
    <property type="entry name" value="Lambda_DNA-bd_dom_sf"/>
</dbReference>
<accession>A0A5C4WMA4</accession>
<dbReference type="InterPro" id="IPR050807">
    <property type="entry name" value="TransReg_Diox_bact_type"/>
</dbReference>
<dbReference type="Proteomes" id="UP000312512">
    <property type="component" value="Unassembled WGS sequence"/>
</dbReference>
<dbReference type="GO" id="GO:0003700">
    <property type="term" value="F:DNA-binding transcription factor activity"/>
    <property type="evidence" value="ECO:0007669"/>
    <property type="project" value="TreeGrafter"/>
</dbReference>
<dbReference type="InterPro" id="IPR013096">
    <property type="entry name" value="Cupin_2"/>
</dbReference>
<dbReference type="EMBL" id="VDLX02000005">
    <property type="protein sequence ID" value="KAB8194788.1"/>
    <property type="molecule type" value="Genomic_DNA"/>
</dbReference>
<name>A0A5C4WMA4_9ACTN</name>
<gene>
    <name evidence="2" type="ORF">FH608_016600</name>
</gene>
<dbReference type="SUPFAM" id="SSF47413">
    <property type="entry name" value="lambda repressor-like DNA-binding domains"/>
    <property type="match status" value="1"/>
</dbReference>
<dbReference type="GO" id="GO:0005829">
    <property type="term" value="C:cytosol"/>
    <property type="evidence" value="ECO:0007669"/>
    <property type="project" value="TreeGrafter"/>
</dbReference>
<evidence type="ECO:0000256" key="1">
    <source>
        <dbReference type="ARBA" id="ARBA00023125"/>
    </source>
</evidence>
<dbReference type="InterPro" id="IPR001387">
    <property type="entry name" value="Cro/C1-type_HTH"/>
</dbReference>
<dbReference type="Gene3D" id="1.10.260.40">
    <property type="entry name" value="lambda repressor-like DNA-binding domains"/>
    <property type="match status" value="1"/>
</dbReference>
<dbReference type="PANTHER" id="PTHR46797:SF1">
    <property type="entry name" value="METHYLPHOSPHONATE SYNTHASE"/>
    <property type="match status" value="1"/>
</dbReference>
<proteinExistence type="predicted"/>
<dbReference type="InterPro" id="IPR014710">
    <property type="entry name" value="RmlC-like_jellyroll"/>
</dbReference>
<comment type="caution">
    <text evidence="2">The sequence shown here is derived from an EMBL/GenBank/DDBJ whole genome shotgun (WGS) entry which is preliminary data.</text>
</comment>
<dbReference type="SMART" id="SM00530">
    <property type="entry name" value="HTH_XRE"/>
    <property type="match status" value="1"/>
</dbReference>
<dbReference type="AlphaFoldDB" id="A0A5C4WMA4"/>
<dbReference type="PANTHER" id="PTHR46797">
    <property type="entry name" value="HTH-TYPE TRANSCRIPTIONAL REGULATOR"/>
    <property type="match status" value="1"/>
</dbReference>
<dbReference type="SUPFAM" id="SSF51182">
    <property type="entry name" value="RmlC-like cupins"/>
    <property type="match status" value="1"/>
</dbReference>
<organism evidence="2 3">
    <name type="scientific">Nonomuraea phyllanthi</name>
    <dbReference type="NCBI Taxonomy" id="2219224"/>
    <lineage>
        <taxon>Bacteria</taxon>
        <taxon>Bacillati</taxon>
        <taxon>Actinomycetota</taxon>
        <taxon>Actinomycetes</taxon>
        <taxon>Streptosporangiales</taxon>
        <taxon>Streptosporangiaceae</taxon>
        <taxon>Nonomuraea</taxon>
    </lineage>
</organism>
<dbReference type="GO" id="GO:0003677">
    <property type="term" value="F:DNA binding"/>
    <property type="evidence" value="ECO:0007669"/>
    <property type="project" value="UniProtKB-KW"/>
</dbReference>
<dbReference type="Gene3D" id="2.60.120.10">
    <property type="entry name" value="Jelly Rolls"/>
    <property type="match status" value="1"/>
</dbReference>
<sequence length="219" mass="23842">MQSHPAIDATLSQIGCRLRRTREKKDLSLAELSRATGISKSTLSRLESGHRKPSLELLLPIAAALAVPLEEIVAAPRILDPRMPQEATRAGGRVIVPLSRAQGEPKAYKLTIPPSEHQPFPRTHAGYEWLYVLSGRLRLVLGDHDLLLGPGEVAEFDTRHPHWFGSTGRGSVEVLSLFGGQGERAHIRARPATPKGASATRQPARTASRRAGEPSFDLP</sequence>
<reference evidence="2 3" key="1">
    <citation type="submission" date="2019-10" db="EMBL/GenBank/DDBJ databases">
        <title>Nonomuraea sp. nov., isolated from Phyllanthus amarus.</title>
        <authorList>
            <person name="Klykleung N."/>
            <person name="Tanasupawat S."/>
        </authorList>
    </citation>
    <scope>NUCLEOTIDE SEQUENCE [LARGE SCALE GENOMIC DNA]</scope>
    <source>
        <strain evidence="2 3">PA1-10</strain>
    </source>
</reference>
<dbReference type="RefSeq" id="WP_139631380.1">
    <property type="nucleotide sequence ID" value="NZ_VDLX02000005.1"/>
</dbReference>
<dbReference type="InterPro" id="IPR011051">
    <property type="entry name" value="RmlC_Cupin_sf"/>
</dbReference>
<dbReference type="Pfam" id="PF07883">
    <property type="entry name" value="Cupin_2"/>
    <property type="match status" value="1"/>
</dbReference>
<dbReference type="Pfam" id="PF01381">
    <property type="entry name" value="HTH_3"/>
    <property type="match status" value="1"/>
</dbReference>
<dbReference type="CDD" id="cd02209">
    <property type="entry name" value="cupin_XRE_C"/>
    <property type="match status" value="1"/>
</dbReference>
<protein>
    <submittedName>
        <fullName evidence="2">Helix-turn-helix domain-containing protein</fullName>
    </submittedName>
</protein>
<keyword evidence="3" id="KW-1185">Reference proteome</keyword>
<dbReference type="CDD" id="cd00093">
    <property type="entry name" value="HTH_XRE"/>
    <property type="match status" value="1"/>
</dbReference>
<evidence type="ECO:0000313" key="3">
    <source>
        <dbReference type="Proteomes" id="UP000312512"/>
    </source>
</evidence>
<keyword evidence="1" id="KW-0238">DNA-binding</keyword>
<dbReference type="OrthoDB" id="513181at2"/>